<dbReference type="AlphaFoldDB" id="A0A4P6K3N2"/>
<dbReference type="SUPFAM" id="SSF54427">
    <property type="entry name" value="NTF2-like"/>
    <property type="match status" value="1"/>
</dbReference>
<gene>
    <name evidence="2" type="ORF">EPA93_45720</name>
</gene>
<dbReference type="Proteomes" id="UP000290365">
    <property type="component" value="Chromosome"/>
</dbReference>
<reference evidence="2 3" key="1">
    <citation type="submission" date="2019-01" db="EMBL/GenBank/DDBJ databases">
        <title>Ktedonosporobacter rubrisoli SCAWS-G2.</title>
        <authorList>
            <person name="Huang Y."/>
            <person name="Yan B."/>
        </authorList>
    </citation>
    <scope>NUCLEOTIDE SEQUENCE [LARGE SCALE GENOMIC DNA]</scope>
    <source>
        <strain evidence="2 3">SCAWS-G2</strain>
    </source>
</reference>
<dbReference type="InterPro" id="IPR037401">
    <property type="entry name" value="SnoaL-like"/>
</dbReference>
<dbReference type="InterPro" id="IPR032710">
    <property type="entry name" value="NTF2-like_dom_sf"/>
</dbReference>
<dbReference type="RefSeq" id="WP_129893947.1">
    <property type="nucleotide sequence ID" value="NZ_CP035758.1"/>
</dbReference>
<accession>A0A4P6K3N2</accession>
<dbReference type="Pfam" id="PF13577">
    <property type="entry name" value="SnoaL_4"/>
    <property type="match status" value="1"/>
</dbReference>
<keyword evidence="3" id="KW-1185">Reference proteome</keyword>
<proteinExistence type="predicted"/>
<dbReference type="Gene3D" id="3.10.450.50">
    <property type="match status" value="1"/>
</dbReference>
<dbReference type="OrthoDB" id="981191at2"/>
<dbReference type="KEGG" id="kbs:EPA93_45720"/>
<protein>
    <submittedName>
        <fullName evidence="2">Nuclear transport factor 2 family protein</fullName>
    </submittedName>
</protein>
<evidence type="ECO:0000313" key="2">
    <source>
        <dbReference type="EMBL" id="QBD82878.1"/>
    </source>
</evidence>
<dbReference type="EMBL" id="CP035758">
    <property type="protein sequence ID" value="QBD82878.1"/>
    <property type="molecule type" value="Genomic_DNA"/>
</dbReference>
<evidence type="ECO:0000259" key="1">
    <source>
        <dbReference type="Pfam" id="PF13577"/>
    </source>
</evidence>
<organism evidence="2 3">
    <name type="scientific">Ktedonosporobacter rubrisoli</name>
    <dbReference type="NCBI Taxonomy" id="2509675"/>
    <lineage>
        <taxon>Bacteria</taxon>
        <taxon>Bacillati</taxon>
        <taxon>Chloroflexota</taxon>
        <taxon>Ktedonobacteria</taxon>
        <taxon>Ktedonobacterales</taxon>
        <taxon>Ktedonosporobacteraceae</taxon>
        <taxon>Ktedonosporobacter</taxon>
    </lineage>
</organism>
<sequence>MENISASGQLSALPNLEDERAIRHIVDLLFIYTDQKAWSQAHQLFVDGPIEVDMSSLNGGGPVQMTADDLLGGFQVGLHAEKLSHHMATNYQITITGDKAEVWAHGYSWNRLLNYHEGSDLWETWGNYRFSLQRTVQGWRLNAFRYFAKYNRGNDLVRTHTH</sequence>
<feature type="domain" description="SnoaL-like" evidence="1">
    <location>
        <begin position="15"/>
        <end position="143"/>
    </location>
</feature>
<evidence type="ECO:0000313" key="3">
    <source>
        <dbReference type="Proteomes" id="UP000290365"/>
    </source>
</evidence>
<name>A0A4P6K3N2_KTERU</name>